<dbReference type="InterPro" id="IPR027417">
    <property type="entry name" value="P-loop_NTPase"/>
</dbReference>
<evidence type="ECO:0000256" key="1">
    <source>
        <dbReference type="SAM" id="MobiDB-lite"/>
    </source>
</evidence>
<dbReference type="SUPFAM" id="SSF52540">
    <property type="entry name" value="P-loop containing nucleoside triphosphate hydrolases"/>
    <property type="match status" value="1"/>
</dbReference>
<dbReference type="Gene3D" id="3.40.50.300">
    <property type="entry name" value="P-loop containing nucleotide triphosphate hydrolases"/>
    <property type="match status" value="1"/>
</dbReference>
<dbReference type="EMBL" id="WUAV01000005">
    <property type="protein sequence ID" value="KAF1752073.1"/>
    <property type="molecule type" value="Genomic_DNA"/>
</dbReference>
<accession>A0A6A5GBN0</accession>
<dbReference type="AlphaFoldDB" id="A0A6A5GBN0"/>
<dbReference type="GeneID" id="78776704"/>
<comment type="caution">
    <text evidence="3">The sequence shown here is derived from an EMBL/GenBank/DDBJ whole genome shotgun (WGS) entry which is preliminary data.</text>
</comment>
<organism evidence="3 4">
    <name type="scientific">Caenorhabditis remanei</name>
    <name type="common">Caenorhabditis vulgaris</name>
    <dbReference type="NCBI Taxonomy" id="31234"/>
    <lineage>
        <taxon>Eukaryota</taxon>
        <taxon>Metazoa</taxon>
        <taxon>Ecdysozoa</taxon>
        <taxon>Nematoda</taxon>
        <taxon>Chromadorea</taxon>
        <taxon>Rhabditida</taxon>
        <taxon>Rhabditina</taxon>
        <taxon>Rhabditomorpha</taxon>
        <taxon>Rhabditoidea</taxon>
        <taxon>Rhabditidae</taxon>
        <taxon>Peloderinae</taxon>
        <taxon>Caenorhabditis</taxon>
    </lineage>
</organism>
<dbReference type="InterPro" id="IPR001650">
    <property type="entry name" value="Helicase_C-like"/>
</dbReference>
<feature type="region of interest" description="Disordered" evidence="1">
    <location>
        <begin position="208"/>
        <end position="231"/>
    </location>
</feature>
<dbReference type="CTD" id="78776704"/>
<name>A0A6A5GBN0_CAERE</name>
<reference evidence="3 4" key="1">
    <citation type="submission" date="2019-12" db="EMBL/GenBank/DDBJ databases">
        <title>Chromosome-level assembly of the Caenorhabditis remanei genome.</title>
        <authorList>
            <person name="Teterina A.A."/>
            <person name="Willis J.H."/>
            <person name="Phillips P.C."/>
        </authorList>
    </citation>
    <scope>NUCLEOTIDE SEQUENCE [LARGE SCALE GENOMIC DNA]</scope>
    <source>
        <strain evidence="3 4">PX506</strain>
        <tissue evidence="3">Whole organism</tissue>
    </source>
</reference>
<protein>
    <recommendedName>
        <fullName evidence="2">Helicase C-terminal domain-containing protein</fullName>
    </recommendedName>
</protein>
<evidence type="ECO:0000313" key="4">
    <source>
        <dbReference type="Proteomes" id="UP000483820"/>
    </source>
</evidence>
<evidence type="ECO:0000259" key="2">
    <source>
        <dbReference type="PROSITE" id="PS51194"/>
    </source>
</evidence>
<dbReference type="Proteomes" id="UP000483820">
    <property type="component" value="Chromosome V"/>
</dbReference>
<sequence length="271" mass="30011">MKKLPNETDFVKIVLTNSRLSNRVNLVFHETYGLSEKMKKMKEILSELNQHGEAPKTLIFVQKKKTCDFLAVRVAQYGNLIRSQTLHGDRSQDKRDQYINEFKTGRLNVMVTTDVLSRGIDVTDLERVINYDIPDGSPDTATDTFIHRSGRTGRMHTGVCISFVDPKCESDCRLAPKLVELVKSQGKTDEDLPQFLVQMARENVHKVHTDTGFGRGGGRGGRGGSYGSRGGGFSGSATGSFNRTSLASGGFGSTFEWPGILAHEWPGILRL</sequence>
<dbReference type="KEGG" id="crq:GCK72_018627"/>
<gene>
    <name evidence="3" type="ORF">GCK72_018627</name>
</gene>
<dbReference type="RefSeq" id="XP_053581570.1">
    <property type="nucleotide sequence ID" value="XM_053732657.1"/>
</dbReference>
<evidence type="ECO:0000313" key="3">
    <source>
        <dbReference type="EMBL" id="KAF1752073.1"/>
    </source>
</evidence>
<dbReference type="PROSITE" id="PS51194">
    <property type="entry name" value="HELICASE_CTER"/>
    <property type="match status" value="1"/>
</dbReference>
<dbReference type="CDD" id="cd18787">
    <property type="entry name" value="SF2_C_DEAD"/>
    <property type="match status" value="1"/>
</dbReference>
<proteinExistence type="predicted"/>
<feature type="domain" description="Helicase C-terminal" evidence="2">
    <location>
        <begin position="40"/>
        <end position="200"/>
    </location>
</feature>
<dbReference type="SMART" id="SM00490">
    <property type="entry name" value="HELICc"/>
    <property type="match status" value="1"/>
</dbReference>
<dbReference type="Pfam" id="PF00271">
    <property type="entry name" value="Helicase_C"/>
    <property type="match status" value="1"/>
</dbReference>
<dbReference type="PANTHER" id="PTHR47958">
    <property type="entry name" value="ATP-DEPENDENT RNA HELICASE DBP3"/>
    <property type="match status" value="1"/>
</dbReference>
<feature type="compositionally biased region" description="Gly residues" evidence="1">
    <location>
        <begin position="213"/>
        <end position="231"/>
    </location>
</feature>